<dbReference type="Pfam" id="PF14608">
    <property type="entry name" value="zf-CCCH_2"/>
    <property type="match status" value="1"/>
</dbReference>
<keyword evidence="2 7" id="KW-0479">Metal-binding</keyword>
<dbReference type="Pfam" id="PF00642">
    <property type="entry name" value="zf-CCCH"/>
    <property type="match status" value="1"/>
</dbReference>
<feature type="zinc finger region" description="C3H1-type" evidence="7">
    <location>
        <begin position="260"/>
        <end position="287"/>
    </location>
</feature>
<protein>
    <submittedName>
        <fullName evidence="12">Uncharacterized protein</fullName>
    </submittedName>
</protein>
<dbReference type="Gene3D" id="1.10.10.60">
    <property type="entry name" value="Homeodomain-like"/>
    <property type="match status" value="1"/>
</dbReference>
<dbReference type="GO" id="GO:0008270">
    <property type="term" value="F:zinc ion binding"/>
    <property type="evidence" value="ECO:0007669"/>
    <property type="project" value="UniProtKB-KW"/>
</dbReference>
<dbReference type="SMART" id="SM00717">
    <property type="entry name" value="SANT"/>
    <property type="match status" value="1"/>
</dbReference>
<feature type="region of interest" description="Disordered" evidence="8">
    <location>
        <begin position="202"/>
        <end position="260"/>
    </location>
</feature>
<keyword evidence="3 6" id="KW-0863">Zinc-finger</keyword>
<dbReference type="InterPro" id="IPR051767">
    <property type="entry name" value="Nucleoporin_NUP42"/>
</dbReference>
<dbReference type="InterPro" id="IPR036855">
    <property type="entry name" value="Znf_CCCH_sf"/>
</dbReference>
<feature type="domain" description="RWD" evidence="10">
    <location>
        <begin position="19"/>
        <end position="130"/>
    </location>
</feature>
<evidence type="ECO:0000313" key="13">
    <source>
        <dbReference type="Proteomes" id="UP001146120"/>
    </source>
</evidence>
<evidence type="ECO:0000259" key="10">
    <source>
        <dbReference type="PROSITE" id="PS50908"/>
    </source>
</evidence>
<feature type="compositionally biased region" description="Low complexity" evidence="8">
    <location>
        <begin position="300"/>
        <end position="314"/>
    </location>
</feature>
<dbReference type="InterPro" id="IPR001005">
    <property type="entry name" value="SANT/Myb"/>
</dbReference>
<dbReference type="PROSITE" id="PS50908">
    <property type="entry name" value="RWD"/>
    <property type="match status" value="1"/>
</dbReference>
<dbReference type="SUPFAM" id="SSF46689">
    <property type="entry name" value="Homeodomain-like"/>
    <property type="match status" value="1"/>
</dbReference>
<feature type="region of interest" description="Disordered" evidence="8">
    <location>
        <begin position="138"/>
        <end position="172"/>
    </location>
</feature>
<gene>
    <name evidence="12" type="ORF">N0F65_011670</name>
</gene>
<evidence type="ECO:0000313" key="12">
    <source>
        <dbReference type="EMBL" id="DBA03311.1"/>
    </source>
</evidence>
<feature type="domain" description="C3H1-type" evidence="9">
    <location>
        <begin position="260"/>
        <end position="287"/>
    </location>
</feature>
<dbReference type="PANTHER" id="PTHR46527:SF1">
    <property type="entry name" value="NUCLEOPORIN NUP42"/>
    <property type="match status" value="1"/>
</dbReference>
<dbReference type="InterPro" id="IPR037274">
    <property type="entry name" value="Znf_CHY_sf"/>
</dbReference>
<dbReference type="PROSITE" id="PS51266">
    <property type="entry name" value="ZF_CHY"/>
    <property type="match status" value="1"/>
</dbReference>
<dbReference type="Proteomes" id="UP001146120">
    <property type="component" value="Unassembled WGS sequence"/>
</dbReference>
<organism evidence="12 13">
    <name type="scientific">Lagenidium giganteum</name>
    <dbReference type="NCBI Taxonomy" id="4803"/>
    <lineage>
        <taxon>Eukaryota</taxon>
        <taxon>Sar</taxon>
        <taxon>Stramenopiles</taxon>
        <taxon>Oomycota</taxon>
        <taxon>Peronosporomycetes</taxon>
        <taxon>Pythiales</taxon>
        <taxon>Pythiaceae</taxon>
    </lineage>
</organism>
<dbReference type="Pfam" id="PF05495">
    <property type="entry name" value="zf-CHY"/>
    <property type="match status" value="1"/>
</dbReference>
<reference evidence="12" key="1">
    <citation type="submission" date="2022-11" db="EMBL/GenBank/DDBJ databases">
        <authorList>
            <person name="Morgan W.R."/>
            <person name="Tartar A."/>
        </authorList>
    </citation>
    <scope>NUCLEOTIDE SEQUENCE</scope>
    <source>
        <strain evidence="12">ARSEF 373</strain>
    </source>
</reference>
<name>A0AAV2Z7H5_9STRA</name>
<evidence type="ECO:0000256" key="8">
    <source>
        <dbReference type="SAM" id="MobiDB-lite"/>
    </source>
</evidence>
<dbReference type="SMART" id="SM00356">
    <property type="entry name" value="ZnF_C3H1"/>
    <property type="match status" value="2"/>
</dbReference>
<dbReference type="SUPFAM" id="SSF161219">
    <property type="entry name" value="CHY zinc finger-like"/>
    <property type="match status" value="1"/>
</dbReference>
<feature type="compositionally biased region" description="Basic residues" evidence="8">
    <location>
        <begin position="284"/>
        <end position="298"/>
    </location>
</feature>
<dbReference type="PANTHER" id="PTHR46527">
    <property type="entry name" value="NUCLEOPORIN-LIKE PROTEIN 2"/>
    <property type="match status" value="1"/>
</dbReference>
<dbReference type="InterPro" id="IPR006575">
    <property type="entry name" value="RWD_dom"/>
</dbReference>
<evidence type="ECO:0000256" key="4">
    <source>
        <dbReference type="ARBA" id="ARBA00022833"/>
    </source>
</evidence>
<dbReference type="Gene3D" id="4.10.1000.10">
    <property type="entry name" value="Zinc finger, CCCH-type"/>
    <property type="match status" value="2"/>
</dbReference>
<dbReference type="CDD" id="cd00167">
    <property type="entry name" value="SANT"/>
    <property type="match status" value="1"/>
</dbReference>
<reference evidence="12" key="2">
    <citation type="journal article" date="2023" name="Microbiol Resour">
        <title>Decontamination and Annotation of the Draft Genome Sequence of the Oomycete Lagenidium giganteum ARSEF 373.</title>
        <authorList>
            <person name="Morgan W.R."/>
            <person name="Tartar A."/>
        </authorList>
    </citation>
    <scope>NUCLEOTIDE SEQUENCE</scope>
    <source>
        <strain evidence="12">ARSEF 373</strain>
    </source>
</reference>
<proteinExistence type="predicted"/>
<evidence type="ECO:0000256" key="5">
    <source>
        <dbReference type="ARBA" id="ARBA00023242"/>
    </source>
</evidence>
<dbReference type="InterPro" id="IPR000571">
    <property type="entry name" value="Znf_CCCH"/>
</dbReference>
<dbReference type="GO" id="GO:0005634">
    <property type="term" value="C:nucleus"/>
    <property type="evidence" value="ECO:0007669"/>
    <property type="project" value="UniProtKB-SubCell"/>
</dbReference>
<evidence type="ECO:0000259" key="9">
    <source>
        <dbReference type="PROSITE" id="PS50103"/>
    </source>
</evidence>
<evidence type="ECO:0000256" key="6">
    <source>
        <dbReference type="PROSITE-ProRule" id="PRU00601"/>
    </source>
</evidence>
<evidence type="ECO:0000256" key="2">
    <source>
        <dbReference type="ARBA" id="ARBA00022723"/>
    </source>
</evidence>
<feature type="compositionally biased region" description="Basic residues" evidence="8">
    <location>
        <begin position="712"/>
        <end position="721"/>
    </location>
</feature>
<feature type="compositionally biased region" description="Acidic residues" evidence="8">
    <location>
        <begin position="242"/>
        <end position="257"/>
    </location>
</feature>
<dbReference type="Gene3D" id="3.10.110.10">
    <property type="entry name" value="Ubiquitin Conjugating Enzyme"/>
    <property type="match status" value="1"/>
</dbReference>
<dbReference type="InterPro" id="IPR016135">
    <property type="entry name" value="UBQ-conjugating_enzyme/RWD"/>
</dbReference>
<evidence type="ECO:0000256" key="1">
    <source>
        <dbReference type="ARBA" id="ARBA00004123"/>
    </source>
</evidence>
<dbReference type="InterPro" id="IPR008913">
    <property type="entry name" value="Znf_CHY"/>
</dbReference>
<sequence length="721" mass="79734">MADSTWQASLSSQLDERAKEWMCLERRYHAKRVLVEDTTADSASTRISIVVSLSDPDLPAALKGERAFVVKLPEAYPQQPPQFDFGDWNVLTPEQQCTLTNAMTSRAKELSGSFSMRKLLTWLDNNITRIVPMPVNATIEDGPAETVDDTTATPRSETKQNEDSAAKKPKRKGKSNKLCHFYGRGKCESGDNCRFVHAKRTEKQTAPATSANGGTSDEQTECATQETDSTKETVPREPEVAASDEENGDGAEPDGDESAGKSKRYCRYFARGHCKQGDRCKFSHERKKKERKTKRKAKAASEVAAPSETAEPSAPKVVVIGSPKSSTSDPLEWTNVQQVALDTALKKYPPSTGLDMKTRWTKIASEVPEKNLSDCIDRYKHLCALVKNMEQEPAASNPNEAAEETSNIDGRIIPQSERVEVETEPAVRGTQIRLDDLFLHQLGTVIPHRLVCQVQCDKCPLTFDAKLALNSPSIQKWCPRCSVKHSVTLRPVFAHIQSTVVAYIDSENCHVADVLPSEFLATCLECNTEVLFDTPIAGKRAERTCFACHAKLALMFKRYAVGHVSTDTGSTKLYPSESSPVATKKKPVKHRITENFVLGQPLPNKGACDHYRHSFRWFRFQCCGKAFPCDVCHDSSDCAEANLGKIASRMICGLCSKEQPSSNKSCSCGNEVGKKTIKTNHWEGGSGCRNQTLMSQLDKKKYRGLAKTESQKHKRVGAKGS</sequence>
<feature type="compositionally biased region" description="Basic and acidic residues" evidence="8">
    <location>
        <begin position="156"/>
        <end position="166"/>
    </location>
</feature>
<feature type="zinc finger region" description="C3H1-type" evidence="7">
    <location>
        <begin position="173"/>
        <end position="200"/>
    </location>
</feature>
<evidence type="ECO:0000256" key="3">
    <source>
        <dbReference type="ARBA" id="ARBA00022771"/>
    </source>
</evidence>
<feature type="domain" description="CHY-type" evidence="11">
    <location>
        <begin position="601"/>
        <end position="670"/>
    </location>
</feature>
<dbReference type="Pfam" id="PF05773">
    <property type="entry name" value="RWD"/>
    <property type="match status" value="1"/>
</dbReference>
<accession>A0AAV2Z7H5</accession>
<dbReference type="EMBL" id="DAKRPA010000021">
    <property type="protein sequence ID" value="DBA03311.1"/>
    <property type="molecule type" value="Genomic_DNA"/>
</dbReference>
<feature type="domain" description="C3H1-type" evidence="9">
    <location>
        <begin position="173"/>
        <end position="200"/>
    </location>
</feature>
<keyword evidence="4 7" id="KW-0862">Zinc</keyword>
<dbReference type="SUPFAM" id="SSF54495">
    <property type="entry name" value="UBC-like"/>
    <property type="match status" value="1"/>
</dbReference>
<comment type="caution">
    <text evidence="12">The sequence shown here is derived from an EMBL/GenBank/DDBJ whole genome shotgun (WGS) entry which is preliminary data.</text>
</comment>
<feature type="compositionally biased region" description="Basic and acidic residues" evidence="8">
    <location>
        <begin position="228"/>
        <end position="239"/>
    </location>
</feature>
<dbReference type="AlphaFoldDB" id="A0AAV2Z7H5"/>
<keyword evidence="13" id="KW-1185">Reference proteome</keyword>
<feature type="compositionally biased region" description="Polar residues" evidence="8">
    <location>
        <begin position="204"/>
        <end position="227"/>
    </location>
</feature>
<evidence type="ECO:0000259" key="11">
    <source>
        <dbReference type="PROSITE" id="PS51266"/>
    </source>
</evidence>
<feature type="region of interest" description="Disordered" evidence="8">
    <location>
        <begin position="282"/>
        <end position="314"/>
    </location>
</feature>
<evidence type="ECO:0000256" key="7">
    <source>
        <dbReference type="PROSITE-ProRule" id="PRU00723"/>
    </source>
</evidence>
<dbReference type="InterPro" id="IPR009057">
    <property type="entry name" value="Homeodomain-like_sf"/>
</dbReference>
<comment type="subcellular location">
    <subcellularLocation>
        <location evidence="1">Nucleus</location>
    </subcellularLocation>
</comment>
<dbReference type="PROSITE" id="PS50103">
    <property type="entry name" value="ZF_C3H1"/>
    <property type="match status" value="2"/>
</dbReference>
<keyword evidence="5" id="KW-0539">Nucleus</keyword>
<feature type="region of interest" description="Disordered" evidence="8">
    <location>
        <begin position="701"/>
        <end position="721"/>
    </location>
</feature>
<dbReference type="SUPFAM" id="SSF90229">
    <property type="entry name" value="CCCH zinc finger"/>
    <property type="match status" value="2"/>
</dbReference>